<protein>
    <recommendedName>
        <fullName evidence="3">F-box domain-containing protein</fullName>
    </recommendedName>
</protein>
<gene>
    <name evidence="1" type="ORF">CCR75_001874</name>
</gene>
<sequence>MELLPLALQREICSFTAATELIPQEIDAFLDNHRVRNFATHFTEPSASNLQRLARVCRNWRDIVKTLCAEHEASRVLTIRFTTGHELQQQKQIIKRLATNEQGFAVLDLRIILTIEKRRLWWDLDPETQNTNEEIVAGINHFQTIDWGLIFALCPNLQRLDLSGMPLHHLALRNVLDKSSKTCKHLEALILPKRDKELENTRADINGRMENSVRRKGIAAIDRAILETI</sequence>
<evidence type="ECO:0008006" key="3">
    <source>
        <dbReference type="Google" id="ProtNLM"/>
    </source>
</evidence>
<comment type="caution">
    <text evidence="1">The sequence shown here is derived from an EMBL/GenBank/DDBJ whole genome shotgun (WGS) entry which is preliminary data.</text>
</comment>
<dbReference type="KEGG" id="blac:94345646"/>
<keyword evidence="2" id="KW-1185">Reference proteome</keyword>
<organism evidence="1 2">
    <name type="scientific">Bremia lactucae</name>
    <name type="common">Lettuce downy mildew</name>
    <dbReference type="NCBI Taxonomy" id="4779"/>
    <lineage>
        <taxon>Eukaryota</taxon>
        <taxon>Sar</taxon>
        <taxon>Stramenopiles</taxon>
        <taxon>Oomycota</taxon>
        <taxon>Peronosporomycetes</taxon>
        <taxon>Peronosporales</taxon>
        <taxon>Peronosporaceae</taxon>
        <taxon>Bremia</taxon>
    </lineage>
</organism>
<dbReference type="GeneID" id="94345646"/>
<dbReference type="AlphaFoldDB" id="A0A976FIQ1"/>
<name>A0A976FIQ1_BRELC</name>
<reference evidence="1 2" key="1">
    <citation type="journal article" date="2021" name="Genome Biol.">
        <title>AFLAP: assembly-free linkage analysis pipeline using k-mers from genome sequencing data.</title>
        <authorList>
            <person name="Fletcher K."/>
            <person name="Zhang L."/>
            <person name="Gil J."/>
            <person name="Han R."/>
            <person name="Cavanaugh K."/>
            <person name="Michelmore R."/>
        </authorList>
    </citation>
    <scope>NUCLEOTIDE SEQUENCE [LARGE SCALE GENOMIC DNA]</scope>
    <source>
        <strain evidence="1 2">SF5</strain>
    </source>
</reference>
<dbReference type="OrthoDB" id="152204at2759"/>
<proteinExistence type="predicted"/>
<dbReference type="Proteomes" id="UP000294530">
    <property type="component" value="Unassembled WGS sequence"/>
</dbReference>
<dbReference type="RefSeq" id="XP_067816989.1">
    <property type="nucleotide sequence ID" value="XM_067959975.1"/>
</dbReference>
<accession>A0A976FIQ1</accession>
<evidence type="ECO:0000313" key="2">
    <source>
        <dbReference type="Proteomes" id="UP000294530"/>
    </source>
</evidence>
<dbReference type="EMBL" id="SHOA02000014">
    <property type="protein sequence ID" value="TDH67490.1"/>
    <property type="molecule type" value="Genomic_DNA"/>
</dbReference>
<evidence type="ECO:0000313" key="1">
    <source>
        <dbReference type="EMBL" id="TDH67490.1"/>
    </source>
</evidence>